<dbReference type="InterPro" id="IPR011054">
    <property type="entry name" value="Rudment_hybrid_motif"/>
</dbReference>
<dbReference type="PROSITE" id="PS50975">
    <property type="entry name" value="ATP_GRASP"/>
    <property type="match status" value="1"/>
</dbReference>
<dbReference type="GO" id="GO:0004075">
    <property type="term" value="F:biotin carboxylase activity"/>
    <property type="evidence" value="ECO:0007669"/>
    <property type="project" value="UniProtKB-EC"/>
</dbReference>
<dbReference type="InterPro" id="IPR016185">
    <property type="entry name" value="PreATP-grasp_dom_sf"/>
</dbReference>
<comment type="cofactor">
    <cofactor evidence="1">
        <name>biotin</name>
        <dbReference type="ChEBI" id="CHEBI:57586"/>
    </cofactor>
</comment>
<dbReference type="InterPro" id="IPR011764">
    <property type="entry name" value="Biotin_carboxylation_dom"/>
</dbReference>
<dbReference type="Gene3D" id="2.40.50.100">
    <property type="match status" value="1"/>
</dbReference>
<dbReference type="GO" id="GO:0046872">
    <property type="term" value="F:metal ion binding"/>
    <property type="evidence" value="ECO:0007669"/>
    <property type="project" value="InterPro"/>
</dbReference>
<evidence type="ECO:0000256" key="8">
    <source>
        <dbReference type="PROSITE-ProRule" id="PRU00409"/>
    </source>
</evidence>
<dbReference type="PANTHER" id="PTHR18866">
    <property type="entry name" value="CARBOXYLASE:PYRUVATE/ACETYL-COA/PROPIONYL-COA CARBOXYLASE"/>
    <property type="match status" value="1"/>
</dbReference>
<dbReference type="SUPFAM" id="SSF56059">
    <property type="entry name" value="Glutathione synthetase ATP-binding domain-like"/>
    <property type="match status" value="1"/>
</dbReference>
<evidence type="ECO:0000256" key="1">
    <source>
        <dbReference type="ARBA" id="ARBA00001953"/>
    </source>
</evidence>
<dbReference type="SUPFAM" id="SSF51246">
    <property type="entry name" value="Rudiment single hybrid motif"/>
    <property type="match status" value="1"/>
</dbReference>
<dbReference type="FunFam" id="3.40.50.20:FF:000010">
    <property type="entry name" value="Propionyl-CoA carboxylase subunit alpha"/>
    <property type="match status" value="1"/>
</dbReference>
<dbReference type="InterPro" id="IPR050856">
    <property type="entry name" value="Biotin_carboxylase_complex"/>
</dbReference>
<evidence type="ECO:0000313" key="14">
    <source>
        <dbReference type="Proteomes" id="UP000267536"/>
    </source>
</evidence>
<dbReference type="InterPro" id="IPR011053">
    <property type="entry name" value="Single_hybrid_motif"/>
</dbReference>
<evidence type="ECO:0000313" key="13">
    <source>
        <dbReference type="EMBL" id="RPA57103.1"/>
    </source>
</evidence>
<dbReference type="InterPro" id="IPR000089">
    <property type="entry name" value="Biotin_lipoyl"/>
</dbReference>
<keyword evidence="5 8" id="KW-0067">ATP-binding</keyword>
<dbReference type="InterPro" id="IPR005482">
    <property type="entry name" value="Biotin_COase_C"/>
</dbReference>
<evidence type="ECO:0000256" key="9">
    <source>
        <dbReference type="SAM" id="MobiDB-lite"/>
    </source>
</evidence>
<evidence type="ECO:0000259" key="11">
    <source>
        <dbReference type="PROSITE" id="PS50975"/>
    </source>
</evidence>
<dbReference type="SMART" id="SM00878">
    <property type="entry name" value="Biotin_carb_C"/>
    <property type="match status" value="1"/>
</dbReference>
<keyword evidence="3" id="KW-0436">Ligase</keyword>
<keyword evidence="6" id="KW-0092">Biotin</keyword>
<dbReference type="Proteomes" id="UP000267536">
    <property type="component" value="Unassembled WGS sequence"/>
</dbReference>
<dbReference type="EC" id="6.3.4.14" evidence="2"/>
<dbReference type="GO" id="GO:0005524">
    <property type="term" value="F:ATP binding"/>
    <property type="evidence" value="ECO:0007669"/>
    <property type="project" value="UniProtKB-UniRule"/>
</dbReference>
<dbReference type="PROSITE" id="PS00188">
    <property type="entry name" value="BIOTIN"/>
    <property type="match status" value="1"/>
</dbReference>
<feature type="compositionally biased region" description="Polar residues" evidence="9">
    <location>
        <begin position="682"/>
        <end position="712"/>
    </location>
</feature>
<dbReference type="AlphaFoldDB" id="A0A3N4G2D0"/>
<evidence type="ECO:0000256" key="5">
    <source>
        <dbReference type="ARBA" id="ARBA00022840"/>
    </source>
</evidence>
<dbReference type="PROSITE" id="PS50968">
    <property type="entry name" value="BIOTINYL_LIPOYL"/>
    <property type="match status" value="1"/>
</dbReference>
<dbReference type="Pfam" id="PF02785">
    <property type="entry name" value="Biotin_carb_C"/>
    <property type="match status" value="1"/>
</dbReference>
<dbReference type="RefSeq" id="WP_123932602.1">
    <property type="nucleotide sequence ID" value="NZ_JBPSDP010000020.1"/>
</dbReference>
<dbReference type="Gene3D" id="3.30.470.20">
    <property type="entry name" value="ATP-grasp fold, B domain"/>
    <property type="match status" value="1"/>
</dbReference>
<evidence type="ECO:0000256" key="3">
    <source>
        <dbReference type="ARBA" id="ARBA00022598"/>
    </source>
</evidence>
<evidence type="ECO:0000256" key="7">
    <source>
        <dbReference type="ARBA" id="ARBA00048501"/>
    </source>
</evidence>
<protein>
    <recommendedName>
        <fullName evidence="2">biotin carboxylase</fullName>
        <ecNumber evidence="2">6.3.4.14</ecNumber>
    </recommendedName>
</protein>
<evidence type="ECO:0000256" key="2">
    <source>
        <dbReference type="ARBA" id="ARBA00013263"/>
    </source>
</evidence>
<keyword evidence="4 8" id="KW-0547">Nucleotide-binding</keyword>
<dbReference type="PANTHER" id="PTHR18866:SF126">
    <property type="entry name" value="BIOTIN CARBOXYLASE"/>
    <property type="match status" value="1"/>
</dbReference>
<gene>
    <name evidence="13" type="ORF">EF294_19760</name>
</gene>
<dbReference type="FunFam" id="2.40.50.100:FF:000003">
    <property type="entry name" value="Acetyl-CoA carboxylase biotin carboxyl carrier protein"/>
    <property type="match status" value="1"/>
</dbReference>
<organism evidence="13 14">
    <name type="scientific">Gordonia oryzae</name>
    <dbReference type="NCBI Taxonomy" id="2487349"/>
    <lineage>
        <taxon>Bacteria</taxon>
        <taxon>Bacillati</taxon>
        <taxon>Actinomycetota</taxon>
        <taxon>Actinomycetes</taxon>
        <taxon>Mycobacteriales</taxon>
        <taxon>Gordoniaceae</taxon>
        <taxon>Gordonia</taxon>
    </lineage>
</organism>
<feature type="domain" description="Biotin carboxylation" evidence="12">
    <location>
        <begin position="10"/>
        <end position="455"/>
    </location>
</feature>
<sequence length="712" mass="75125">MTEQHDMTGTITRVLVANRGEIACRVFATCRAMGIGTVAVYSDPDADSPHVRTADVAVRLPGSTSAQTYLQGEKIIAAARSAGADAIHPGYGFLSENADFAHAVLDAGLIWIGPPPAAISAMGSKVNAKKLMAEAGVPVLGDIAPDAVAESDLPLLIKASAGGGGRGMRIVRDLADLTEQVEGARREAQSAFGDPTVFCEPYVERGHHIEVQVLADTHGAVWAVGERECSIQRRHQKVVEEAPAPLVERVGEAMREKLYAAARTAVEAIGYTGAGTVEFLADESGRFYFLETNTRLQVEHPVTELTTGTDLVEWQLRIAMGDQLDVEAPRSAGAAIEVRLYAEDPAAGWQPQSGRVHAFHIDAATTFGPLSRSGVRVDSSISDGSEISTFYDPMLAKVIAWAPTRRRAAAMLAGALADATIHGPITNRDLLVRILRDATFLSGHTDTAFLDTVGLDTLASPSAGDEEAVMAGVAAALADAAANRAAAQVQASLPAGWRNMASGYQTKTYLRADDTEVPVRYRNGRNGIELPDAPGLSVLTATPEAVVLTDRTGLRRELRVARYRDGADRAGADQDEVFVDGPGWSVHLRRAPRFVDPTAVQRPGSLLAPMPGAVIRVAVAEGDRVTAGQPLIWLEAMKMEHTISAPADGVVTALAVEPGRQLAVGDVLAVIGEETAPDDTGPANTSAENTSAENTSTDTTITPIESTKGNTP</sequence>
<evidence type="ECO:0000259" key="10">
    <source>
        <dbReference type="PROSITE" id="PS50968"/>
    </source>
</evidence>
<dbReference type="Pfam" id="PF00289">
    <property type="entry name" value="Biotin_carb_N"/>
    <property type="match status" value="1"/>
</dbReference>
<dbReference type="Pfam" id="PF00364">
    <property type="entry name" value="Biotin_lipoyl"/>
    <property type="match status" value="1"/>
</dbReference>
<feature type="domain" description="Lipoyl-binding" evidence="10">
    <location>
        <begin position="597"/>
        <end position="672"/>
    </location>
</feature>
<evidence type="ECO:0000259" key="12">
    <source>
        <dbReference type="PROSITE" id="PS50979"/>
    </source>
</evidence>
<dbReference type="InterPro" id="IPR001882">
    <property type="entry name" value="Biotin_BS"/>
</dbReference>
<proteinExistence type="predicted"/>
<dbReference type="Pfam" id="PF02786">
    <property type="entry name" value="CPSase_L_D2"/>
    <property type="match status" value="1"/>
</dbReference>
<evidence type="ECO:0000256" key="4">
    <source>
        <dbReference type="ARBA" id="ARBA00022741"/>
    </source>
</evidence>
<dbReference type="CDD" id="cd06850">
    <property type="entry name" value="biotinyl_domain"/>
    <property type="match status" value="1"/>
</dbReference>
<feature type="domain" description="ATP-grasp" evidence="11">
    <location>
        <begin position="129"/>
        <end position="320"/>
    </location>
</feature>
<name>A0A3N4G2D0_9ACTN</name>
<keyword evidence="14" id="KW-1185">Reference proteome</keyword>
<dbReference type="SUPFAM" id="SSF52440">
    <property type="entry name" value="PreATP-grasp domain"/>
    <property type="match status" value="1"/>
</dbReference>
<dbReference type="EMBL" id="RKMH01000019">
    <property type="protein sequence ID" value="RPA57103.1"/>
    <property type="molecule type" value="Genomic_DNA"/>
</dbReference>
<dbReference type="SUPFAM" id="SSF51230">
    <property type="entry name" value="Single hybrid motif"/>
    <property type="match status" value="1"/>
</dbReference>
<comment type="catalytic activity">
    <reaction evidence="7">
        <text>N(6)-biotinyl-L-lysyl-[protein] + hydrogencarbonate + ATP = N(6)-carboxybiotinyl-L-lysyl-[protein] + ADP + phosphate + H(+)</text>
        <dbReference type="Rhea" id="RHEA:13501"/>
        <dbReference type="Rhea" id="RHEA-COMP:10505"/>
        <dbReference type="Rhea" id="RHEA-COMP:10506"/>
        <dbReference type="ChEBI" id="CHEBI:15378"/>
        <dbReference type="ChEBI" id="CHEBI:17544"/>
        <dbReference type="ChEBI" id="CHEBI:30616"/>
        <dbReference type="ChEBI" id="CHEBI:43474"/>
        <dbReference type="ChEBI" id="CHEBI:83144"/>
        <dbReference type="ChEBI" id="CHEBI:83145"/>
        <dbReference type="ChEBI" id="CHEBI:456216"/>
        <dbReference type="EC" id="6.3.4.14"/>
    </reaction>
    <physiologicalReaction direction="left-to-right" evidence="7">
        <dbReference type="Rhea" id="RHEA:13502"/>
    </physiologicalReaction>
</comment>
<dbReference type="InterPro" id="IPR005479">
    <property type="entry name" value="CPAse_ATP-bd"/>
</dbReference>
<reference evidence="13 14" key="1">
    <citation type="submission" date="2018-11" db="EMBL/GenBank/DDBJ databases">
        <title>Draft genome sequence of Gordonia sp. RS15-1S isolated from rice stems.</title>
        <authorList>
            <person name="Muangham S."/>
        </authorList>
    </citation>
    <scope>NUCLEOTIDE SEQUENCE [LARGE SCALE GENOMIC DNA]</scope>
    <source>
        <strain evidence="13 14">RS15-1S</strain>
    </source>
</reference>
<dbReference type="PROSITE" id="PS50979">
    <property type="entry name" value="BC"/>
    <property type="match status" value="1"/>
</dbReference>
<dbReference type="InterPro" id="IPR005481">
    <property type="entry name" value="BC-like_N"/>
</dbReference>
<comment type="caution">
    <text evidence="13">The sequence shown here is derived from an EMBL/GenBank/DDBJ whole genome shotgun (WGS) entry which is preliminary data.</text>
</comment>
<dbReference type="InterPro" id="IPR011761">
    <property type="entry name" value="ATP-grasp"/>
</dbReference>
<feature type="region of interest" description="Disordered" evidence="9">
    <location>
        <begin position="674"/>
        <end position="712"/>
    </location>
</feature>
<evidence type="ECO:0000256" key="6">
    <source>
        <dbReference type="ARBA" id="ARBA00023267"/>
    </source>
</evidence>
<dbReference type="OrthoDB" id="9760256at2"/>
<accession>A0A3N4G2D0</accession>